<evidence type="ECO:0000256" key="4">
    <source>
        <dbReference type="ARBA" id="ARBA00023136"/>
    </source>
</evidence>
<evidence type="ECO:0000259" key="6">
    <source>
        <dbReference type="Pfam" id="PF04116"/>
    </source>
</evidence>
<keyword evidence="8" id="KW-1185">Reference proteome</keyword>
<dbReference type="InterPro" id="IPR050307">
    <property type="entry name" value="Sterol_Desaturase_Related"/>
</dbReference>
<gene>
    <name evidence="7" type="ORF">SCHPADRAFT_1001693</name>
</gene>
<sequence>MSFNVTAPLLHSAELLYAGTDFNQLNWFEQQWASWYLWWANPTLATGVMSFILHEVVYFGRCIPWIIIDAIPYFRQWKLQPAKVPTAKEQWECTKLVLMSHFTIELPQIYLFHPLAEFFGLSTWQVPFPGLKEMAAQVLLFFIFEDAFHYFAHQALHYGPLYKHIHKIHHKYSAPFGLAAEYAHPLEVLILGTGTIGGPLLYCYITQNLHILTVYIWVTLRLFQAIDAHSGYDFPWSLQHWFPLWSGADHHDFHHMAFVNNYSTSFRYLDFIFGTDDKYRQYKQRLQKSRDAMKGKTKAEQEALEQKFADETEKEGKIAEAEAEKSARW</sequence>
<dbReference type="InParanoid" id="A0A0H2RD28"/>
<reference evidence="7 8" key="1">
    <citation type="submission" date="2015-04" db="EMBL/GenBank/DDBJ databases">
        <title>Complete genome sequence of Schizopora paradoxa KUC8140, a cosmopolitan wood degrader in East Asia.</title>
        <authorList>
            <consortium name="DOE Joint Genome Institute"/>
            <person name="Min B."/>
            <person name="Park H."/>
            <person name="Jang Y."/>
            <person name="Kim J.-J."/>
            <person name="Kim K.H."/>
            <person name="Pangilinan J."/>
            <person name="Lipzen A."/>
            <person name="Riley R."/>
            <person name="Grigoriev I.V."/>
            <person name="Spatafora J.W."/>
            <person name="Choi I.-G."/>
        </authorList>
    </citation>
    <scope>NUCLEOTIDE SEQUENCE [LARGE SCALE GENOMIC DNA]</scope>
    <source>
        <strain evidence="7 8">KUC8140</strain>
    </source>
</reference>
<evidence type="ECO:0000256" key="5">
    <source>
        <dbReference type="SAM" id="MobiDB-lite"/>
    </source>
</evidence>
<dbReference type="GO" id="GO:0008610">
    <property type="term" value="P:lipid biosynthetic process"/>
    <property type="evidence" value="ECO:0007669"/>
    <property type="project" value="InterPro"/>
</dbReference>
<dbReference type="Pfam" id="PF04116">
    <property type="entry name" value="FA_hydroxylase"/>
    <property type="match status" value="1"/>
</dbReference>
<comment type="subcellular location">
    <subcellularLocation>
        <location evidence="1">Membrane</location>
    </subcellularLocation>
</comment>
<accession>A0A0H2RD28</accession>
<evidence type="ECO:0000256" key="1">
    <source>
        <dbReference type="ARBA" id="ARBA00004370"/>
    </source>
</evidence>
<dbReference type="EMBL" id="KQ086141">
    <property type="protein sequence ID" value="KLO07398.1"/>
    <property type="molecule type" value="Genomic_DNA"/>
</dbReference>
<dbReference type="Proteomes" id="UP000053477">
    <property type="component" value="Unassembled WGS sequence"/>
</dbReference>
<dbReference type="PANTHER" id="PTHR11863">
    <property type="entry name" value="STEROL DESATURASE"/>
    <property type="match status" value="1"/>
</dbReference>
<keyword evidence="2" id="KW-0812">Transmembrane</keyword>
<dbReference type="STRING" id="27342.A0A0H2RD28"/>
<organism evidence="7 8">
    <name type="scientific">Schizopora paradoxa</name>
    <dbReference type="NCBI Taxonomy" id="27342"/>
    <lineage>
        <taxon>Eukaryota</taxon>
        <taxon>Fungi</taxon>
        <taxon>Dikarya</taxon>
        <taxon>Basidiomycota</taxon>
        <taxon>Agaricomycotina</taxon>
        <taxon>Agaricomycetes</taxon>
        <taxon>Hymenochaetales</taxon>
        <taxon>Schizoporaceae</taxon>
        <taxon>Schizopora</taxon>
    </lineage>
</organism>
<dbReference type="OrthoDB" id="1658724at2759"/>
<feature type="region of interest" description="Disordered" evidence="5">
    <location>
        <begin position="306"/>
        <end position="329"/>
    </location>
</feature>
<name>A0A0H2RD28_9AGAM</name>
<keyword evidence="3" id="KW-1133">Transmembrane helix</keyword>
<dbReference type="FunCoup" id="A0A0H2RD28">
    <property type="interactions" value="151"/>
</dbReference>
<dbReference type="GO" id="GO:0016491">
    <property type="term" value="F:oxidoreductase activity"/>
    <property type="evidence" value="ECO:0007669"/>
    <property type="project" value="InterPro"/>
</dbReference>
<evidence type="ECO:0000256" key="3">
    <source>
        <dbReference type="ARBA" id="ARBA00022989"/>
    </source>
</evidence>
<proteinExistence type="predicted"/>
<evidence type="ECO:0000256" key="2">
    <source>
        <dbReference type="ARBA" id="ARBA00022692"/>
    </source>
</evidence>
<dbReference type="GO" id="GO:0005506">
    <property type="term" value="F:iron ion binding"/>
    <property type="evidence" value="ECO:0007669"/>
    <property type="project" value="InterPro"/>
</dbReference>
<dbReference type="AlphaFoldDB" id="A0A0H2RD28"/>
<feature type="domain" description="Fatty acid hydroxylase" evidence="6">
    <location>
        <begin position="138"/>
        <end position="275"/>
    </location>
</feature>
<evidence type="ECO:0000313" key="7">
    <source>
        <dbReference type="EMBL" id="KLO07398.1"/>
    </source>
</evidence>
<protein>
    <submittedName>
        <fullName evidence="7">C-4 methyl sterol oxidase</fullName>
    </submittedName>
</protein>
<evidence type="ECO:0000313" key="8">
    <source>
        <dbReference type="Proteomes" id="UP000053477"/>
    </source>
</evidence>
<dbReference type="InterPro" id="IPR006694">
    <property type="entry name" value="Fatty_acid_hydroxylase"/>
</dbReference>
<keyword evidence="4" id="KW-0472">Membrane</keyword>
<dbReference type="GO" id="GO:0016020">
    <property type="term" value="C:membrane"/>
    <property type="evidence" value="ECO:0007669"/>
    <property type="project" value="UniProtKB-SubCell"/>
</dbReference>